<dbReference type="InterPro" id="IPR002150">
    <property type="entry name" value="Ribosomal_bL31"/>
</dbReference>
<evidence type="ECO:0000256" key="3">
    <source>
        <dbReference type="ARBA" id="ARBA00022730"/>
    </source>
</evidence>
<evidence type="ECO:0000256" key="4">
    <source>
        <dbReference type="ARBA" id="ARBA00022884"/>
    </source>
</evidence>
<comment type="similarity">
    <text evidence="1 8">Belongs to the bacterial ribosomal protein bL31 family. Type A subfamily.</text>
</comment>
<dbReference type="PANTHER" id="PTHR33280:SF6">
    <property type="entry name" value="LARGE RIBOSOMAL SUBUNIT PROTEIN BL31A"/>
    <property type="match status" value="1"/>
</dbReference>
<dbReference type="Proteomes" id="UP000298782">
    <property type="component" value="Chromosome"/>
</dbReference>
<keyword evidence="3 8" id="KW-0699">rRNA-binding</keyword>
<protein>
    <recommendedName>
        <fullName evidence="7 8">Large ribosomal subunit protein bL31</fullName>
    </recommendedName>
</protein>
<evidence type="ECO:0000256" key="2">
    <source>
        <dbReference type="ARBA" id="ARBA00011838"/>
    </source>
</evidence>
<keyword evidence="6 8" id="KW-0687">Ribonucleoprotein</keyword>
<dbReference type="Gene3D" id="4.10.830.30">
    <property type="entry name" value="Ribosomal protein L31"/>
    <property type="match status" value="1"/>
</dbReference>
<dbReference type="GO" id="GO:0003735">
    <property type="term" value="F:structural constituent of ribosome"/>
    <property type="evidence" value="ECO:0007669"/>
    <property type="project" value="InterPro"/>
</dbReference>
<evidence type="ECO:0000256" key="8">
    <source>
        <dbReference type="HAMAP-Rule" id="MF_00501"/>
    </source>
</evidence>
<evidence type="ECO:0000256" key="6">
    <source>
        <dbReference type="ARBA" id="ARBA00023274"/>
    </source>
</evidence>
<name>A0A4D6YP80_9GAMM</name>
<evidence type="ECO:0000256" key="5">
    <source>
        <dbReference type="ARBA" id="ARBA00022980"/>
    </source>
</evidence>
<keyword evidence="4 8" id="KW-0694">RNA-binding</keyword>
<dbReference type="InterPro" id="IPR027491">
    <property type="entry name" value="Ribosomal_bL31_A"/>
</dbReference>
<keyword evidence="10" id="KW-1185">Reference proteome</keyword>
<comment type="cofactor">
    <cofactor evidence="8">
        <name>Zn(2+)</name>
        <dbReference type="ChEBI" id="CHEBI:29105"/>
    </cofactor>
    <text evidence="8">Binds 1 zinc ion per subunit.</text>
</comment>
<dbReference type="SUPFAM" id="SSF143800">
    <property type="entry name" value="L28p-like"/>
    <property type="match status" value="1"/>
</dbReference>
<feature type="binding site" evidence="8">
    <location>
        <position position="37"/>
    </location>
    <ligand>
        <name>Zn(2+)</name>
        <dbReference type="ChEBI" id="CHEBI:29105"/>
    </ligand>
</feature>
<dbReference type="PRINTS" id="PR01249">
    <property type="entry name" value="RIBOSOMALL31"/>
</dbReference>
<dbReference type="RefSeq" id="WP_158353842.1">
    <property type="nucleotide sequence ID" value="NZ_CP034852.1"/>
</dbReference>
<dbReference type="GO" id="GO:0046872">
    <property type="term" value="F:metal ion binding"/>
    <property type="evidence" value="ECO:0007669"/>
    <property type="project" value="UniProtKB-KW"/>
</dbReference>
<feature type="binding site" evidence="8">
    <location>
        <position position="18"/>
    </location>
    <ligand>
        <name>Zn(2+)</name>
        <dbReference type="ChEBI" id="CHEBI:29105"/>
    </ligand>
</feature>
<keyword evidence="5 8" id="KW-0689">Ribosomal protein</keyword>
<dbReference type="HAMAP" id="MF_00501">
    <property type="entry name" value="Ribosomal_bL31_1"/>
    <property type="match status" value="1"/>
</dbReference>
<dbReference type="GO" id="GO:0019843">
    <property type="term" value="F:rRNA binding"/>
    <property type="evidence" value="ECO:0007669"/>
    <property type="project" value="UniProtKB-KW"/>
</dbReference>
<organism evidence="9 10">
    <name type="scientific">Buchnera aphidicola</name>
    <name type="common">Thelaxes californica</name>
    <dbReference type="NCBI Taxonomy" id="1315998"/>
    <lineage>
        <taxon>Bacteria</taxon>
        <taxon>Pseudomonadati</taxon>
        <taxon>Pseudomonadota</taxon>
        <taxon>Gammaproteobacteria</taxon>
        <taxon>Enterobacterales</taxon>
        <taxon>Erwiniaceae</taxon>
        <taxon>Buchnera</taxon>
    </lineage>
</organism>
<sequence length="74" mass="8604">MKKNIHPQYNKVQAICSCGNIINFFSTIEKNIHLDVCSQCHPFYTGKQRSTDVGGRIEKFNKKFNHNFNIKNSQ</sequence>
<comment type="function">
    <text evidence="8">Binds the 23S rRNA.</text>
</comment>
<accession>A0A4D6YP80</accession>
<dbReference type="GO" id="GO:0006412">
    <property type="term" value="P:translation"/>
    <property type="evidence" value="ECO:0007669"/>
    <property type="project" value="UniProtKB-UniRule"/>
</dbReference>
<evidence type="ECO:0000313" key="10">
    <source>
        <dbReference type="Proteomes" id="UP000298782"/>
    </source>
</evidence>
<feature type="binding site" evidence="8">
    <location>
        <position position="40"/>
    </location>
    <ligand>
        <name>Zn(2+)</name>
        <dbReference type="ChEBI" id="CHEBI:29105"/>
    </ligand>
</feature>
<dbReference type="PANTHER" id="PTHR33280">
    <property type="entry name" value="50S RIBOSOMAL PROTEIN L31, CHLOROPLASTIC"/>
    <property type="match status" value="1"/>
</dbReference>
<proteinExistence type="inferred from homology"/>
<feature type="binding site" evidence="8">
    <location>
        <position position="16"/>
    </location>
    <ligand>
        <name>Zn(2+)</name>
        <dbReference type="ChEBI" id="CHEBI:29105"/>
    </ligand>
</feature>
<dbReference type="Pfam" id="PF01197">
    <property type="entry name" value="Ribosomal_L31"/>
    <property type="match status" value="1"/>
</dbReference>
<keyword evidence="8" id="KW-0479">Metal-binding</keyword>
<dbReference type="AlphaFoldDB" id="A0A4D6YP80"/>
<evidence type="ECO:0000256" key="1">
    <source>
        <dbReference type="ARBA" id="ARBA00009296"/>
    </source>
</evidence>
<keyword evidence="8" id="KW-0862">Zinc</keyword>
<gene>
    <name evidence="8" type="primary">rpmE</name>
    <name evidence="9" type="ORF">D9V80_02310</name>
</gene>
<dbReference type="GO" id="GO:1990904">
    <property type="term" value="C:ribonucleoprotein complex"/>
    <property type="evidence" value="ECO:0007669"/>
    <property type="project" value="UniProtKB-KW"/>
</dbReference>
<dbReference type="GO" id="GO:0005840">
    <property type="term" value="C:ribosome"/>
    <property type="evidence" value="ECO:0007669"/>
    <property type="project" value="UniProtKB-KW"/>
</dbReference>
<evidence type="ECO:0000313" key="9">
    <source>
        <dbReference type="EMBL" id="QCI26965.1"/>
    </source>
</evidence>
<dbReference type="PROSITE" id="PS01143">
    <property type="entry name" value="RIBOSOMAL_L31"/>
    <property type="match status" value="1"/>
</dbReference>
<evidence type="ECO:0000256" key="7">
    <source>
        <dbReference type="ARBA" id="ARBA00035687"/>
    </source>
</evidence>
<dbReference type="NCBIfam" id="TIGR00105">
    <property type="entry name" value="L31"/>
    <property type="match status" value="1"/>
</dbReference>
<reference evidence="9 10" key="1">
    <citation type="submission" date="2018-12" db="EMBL/GenBank/DDBJ databases">
        <authorList>
            <person name="Chong R.A."/>
        </authorList>
    </citation>
    <scope>NUCLEOTIDE SEQUENCE [LARGE SCALE GENOMIC DNA]</scope>
    <source>
        <strain evidence="9 10">Tca</strain>
    </source>
</reference>
<comment type="subunit">
    <text evidence="2 8">Part of the 50S ribosomal subunit.</text>
</comment>
<dbReference type="InterPro" id="IPR034704">
    <property type="entry name" value="Ribosomal_bL28/bL31-like_sf"/>
</dbReference>
<dbReference type="EMBL" id="CP034852">
    <property type="protein sequence ID" value="QCI26965.1"/>
    <property type="molecule type" value="Genomic_DNA"/>
</dbReference>
<dbReference type="NCBIfam" id="NF000612">
    <property type="entry name" value="PRK00019.1"/>
    <property type="match status" value="1"/>
</dbReference>
<dbReference type="OrthoDB" id="9803251at2"/>
<reference evidence="9 10" key="2">
    <citation type="submission" date="2019-05" db="EMBL/GenBank/DDBJ databases">
        <title>Genome evolution of the obligate endosymbiont Buchnera aphidicola.</title>
        <authorList>
            <person name="Moran N.A."/>
        </authorList>
    </citation>
    <scope>NUCLEOTIDE SEQUENCE [LARGE SCALE GENOMIC DNA]</scope>
    <source>
        <strain evidence="9 10">Tca</strain>
    </source>
</reference>
<dbReference type="InterPro" id="IPR042105">
    <property type="entry name" value="Ribosomal_bL31_sf"/>
</dbReference>